<keyword evidence="2" id="KW-0812">Transmembrane</keyword>
<feature type="transmembrane region" description="Helical" evidence="2">
    <location>
        <begin position="36"/>
        <end position="55"/>
    </location>
</feature>
<feature type="transmembrane region" description="Helical" evidence="2">
    <location>
        <begin position="196"/>
        <end position="219"/>
    </location>
</feature>
<proteinExistence type="predicted"/>
<evidence type="ECO:0000313" key="4">
    <source>
        <dbReference type="EMBL" id="AND68856.1"/>
    </source>
</evidence>
<feature type="transmembrane region" description="Helical" evidence="2">
    <location>
        <begin position="92"/>
        <end position="111"/>
    </location>
</feature>
<comment type="cofactor">
    <cofactor evidence="1">
        <name>Mg(2+)</name>
        <dbReference type="ChEBI" id="CHEBI:18420"/>
    </cofactor>
</comment>
<feature type="transmembrane region" description="Helical" evidence="2">
    <location>
        <begin position="117"/>
        <end position="136"/>
    </location>
</feature>
<dbReference type="SMART" id="SM00267">
    <property type="entry name" value="GGDEF"/>
    <property type="match status" value="1"/>
</dbReference>
<accession>A0A160MZQ4</accession>
<keyword evidence="2" id="KW-1133">Transmembrane helix</keyword>
<keyword evidence="2" id="KW-0472">Membrane</keyword>
<evidence type="ECO:0000256" key="1">
    <source>
        <dbReference type="ARBA" id="ARBA00001946"/>
    </source>
</evidence>
<dbReference type="Proteomes" id="UP000077255">
    <property type="component" value="Chromosome"/>
</dbReference>
<reference evidence="4 5" key="1">
    <citation type="submission" date="2016-02" db="EMBL/GenBank/DDBJ databases">
        <title>Complete genome sequencing and analysis of ATSB10, Dyella thiooxydans isolated from rhizosphere soil of sunflower (Helianthus annuus L.).</title>
        <authorList>
            <person name="Lee Y."/>
            <person name="Hwangbo K."/>
            <person name="Chung H."/>
            <person name="Yoo J."/>
            <person name="Kim K.Y."/>
            <person name="Sa T.M."/>
            <person name="Um Y."/>
            <person name="Madhaiyan M."/>
        </authorList>
    </citation>
    <scope>NUCLEOTIDE SEQUENCE [LARGE SCALE GENOMIC DNA]</scope>
    <source>
        <strain evidence="4 5">ATSB10</strain>
    </source>
</reference>
<evidence type="ECO:0000259" key="3">
    <source>
        <dbReference type="PROSITE" id="PS50887"/>
    </source>
</evidence>
<dbReference type="GO" id="GO:0003824">
    <property type="term" value="F:catalytic activity"/>
    <property type="evidence" value="ECO:0007669"/>
    <property type="project" value="UniProtKB-ARBA"/>
</dbReference>
<dbReference type="AlphaFoldDB" id="A0A160MZQ4"/>
<keyword evidence="5" id="KW-1185">Reference proteome</keyword>
<dbReference type="OrthoDB" id="9812260at2"/>
<gene>
    <name evidence="4" type="ORF">ATSB10_14020</name>
</gene>
<feature type="transmembrane region" description="Helical" evidence="2">
    <location>
        <begin position="6"/>
        <end position="24"/>
    </location>
</feature>
<dbReference type="PANTHER" id="PTHR46663:SF2">
    <property type="entry name" value="GGDEF DOMAIN-CONTAINING PROTEIN"/>
    <property type="match status" value="1"/>
</dbReference>
<dbReference type="Pfam" id="PF00990">
    <property type="entry name" value="GGDEF"/>
    <property type="match status" value="1"/>
</dbReference>
<dbReference type="RefSeq" id="WP_063671537.1">
    <property type="nucleotide sequence ID" value="NZ_CP014841.1"/>
</dbReference>
<dbReference type="InterPro" id="IPR052163">
    <property type="entry name" value="DGC-Regulatory_Protein"/>
</dbReference>
<dbReference type="STRING" id="445710.ATSB10_14020"/>
<dbReference type="EMBL" id="CP014841">
    <property type="protein sequence ID" value="AND68856.1"/>
    <property type="molecule type" value="Genomic_DNA"/>
</dbReference>
<dbReference type="NCBIfam" id="TIGR00254">
    <property type="entry name" value="GGDEF"/>
    <property type="match status" value="1"/>
</dbReference>
<dbReference type="Gene3D" id="3.30.70.270">
    <property type="match status" value="1"/>
</dbReference>
<protein>
    <recommendedName>
        <fullName evidence="3">GGDEF domain-containing protein</fullName>
    </recommendedName>
</protein>
<evidence type="ECO:0000256" key="2">
    <source>
        <dbReference type="SAM" id="Phobius"/>
    </source>
</evidence>
<feature type="transmembrane region" description="Helical" evidence="2">
    <location>
        <begin position="172"/>
        <end position="189"/>
    </location>
</feature>
<dbReference type="SUPFAM" id="SSF55073">
    <property type="entry name" value="Nucleotide cyclase"/>
    <property type="match status" value="1"/>
</dbReference>
<dbReference type="KEGG" id="dtx:ATSB10_14020"/>
<organism evidence="4 5">
    <name type="scientific">Dyella thiooxydans</name>
    <dbReference type="NCBI Taxonomy" id="445710"/>
    <lineage>
        <taxon>Bacteria</taxon>
        <taxon>Pseudomonadati</taxon>
        <taxon>Pseudomonadota</taxon>
        <taxon>Gammaproteobacteria</taxon>
        <taxon>Lysobacterales</taxon>
        <taxon>Rhodanobacteraceae</taxon>
        <taxon>Dyella</taxon>
    </lineage>
</organism>
<dbReference type="PANTHER" id="PTHR46663">
    <property type="entry name" value="DIGUANYLATE CYCLASE DGCT-RELATED"/>
    <property type="match status" value="1"/>
</dbReference>
<dbReference type="InterPro" id="IPR043128">
    <property type="entry name" value="Rev_trsase/Diguanyl_cyclase"/>
</dbReference>
<dbReference type="InterPro" id="IPR000160">
    <property type="entry name" value="GGDEF_dom"/>
</dbReference>
<dbReference type="FunFam" id="3.30.70.270:FF:000001">
    <property type="entry name" value="Diguanylate cyclase domain protein"/>
    <property type="match status" value="1"/>
</dbReference>
<feature type="transmembrane region" description="Helical" evidence="2">
    <location>
        <begin position="61"/>
        <end position="80"/>
    </location>
</feature>
<sequence length="420" mass="46176">MLNLSVFPDFLAIGGLALVFASLLRRTRQTRLRYWLVGWVMILVHIIAQLVYLNVPALEHAGEALSLTMLLLTSVSFIWAGHDRRSGWANGFAWSLLAAMPDVVFVVLLAWDVGDRAVFLSLTGLAACTAMGLFRSDRRGARPRERRLLGSVVLLAYAVQAVLVARDALDPALIWMLFWHYALVAYFFWRGSDRATLGVSFTTLSFVAWSLVFPVAAALDRWLPGLGIQNEAWNLPKFMVATGMIFTVLEEQLGVAKHAALHDPLTGLPNRRLFAQRLDAALERARRDRRRIALLVIDMDDFKQVNDTRGHATGDAVLAAAATRLQSRLRVTDTLARLGGDEFAAILPEPGPDEAIAGQVDRLLSALRAGFEIEGECIVVQASIGVALYPADGEDEAGLLAAADRAMYARKFTARDPRGD</sequence>
<dbReference type="CDD" id="cd01949">
    <property type="entry name" value="GGDEF"/>
    <property type="match status" value="1"/>
</dbReference>
<dbReference type="InterPro" id="IPR029787">
    <property type="entry name" value="Nucleotide_cyclase"/>
</dbReference>
<evidence type="ECO:0000313" key="5">
    <source>
        <dbReference type="Proteomes" id="UP000077255"/>
    </source>
</evidence>
<name>A0A160MZQ4_9GAMM</name>
<feature type="transmembrane region" description="Helical" evidence="2">
    <location>
        <begin position="148"/>
        <end position="166"/>
    </location>
</feature>
<dbReference type="PATRIC" id="fig|445710.3.peg.1398"/>
<feature type="domain" description="GGDEF" evidence="3">
    <location>
        <begin position="290"/>
        <end position="420"/>
    </location>
</feature>
<dbReference type="PROSITE" id="PS50887">
    <property type="entry name" value="GGDEF"/>
    <property type="match status" value="1"/>
</dbReference>